<evidence type="ECO:0000313" key="3">
    <source>
        <dbReference type="EMBL" id="KXS20096.1"/>
    </source>
</evidence>
<feature type="region of interest" description="Disordered" evidence="2">
    <location>
        <begin position="1"/>
        <end position="65"/>
    </location>
</feature>
<feature type="region of interest" description="Disordered" evidence="2">
    <location>
        <begin position="91"/>
        <end position="165"/>
    </location>
</feature>
<feature type="coiled-coil region" evidence="1">
    <location>
        <begin position="419"/>
        <end position="488"/>
    </location>
</feature>
<dbReference type="EMBL" id="KQ965736">
    <property type="protein sequence ID" value="KXS20096.1"/>
    <property type="molecule type" value="Genomic_DNA"/>
</dbReference>
<feature type="compositionally biased region" description="Basic and acidic residues" evidence="2">
    <location>
        <begin position="130"/>
        <end position="139"/>
    </location>
</feature>
<evidence type="ECO:0000256" key="1">
    <source>
        <dbReference type="SAM" id="Coils"/>
    </source>
</evidence>
<feature type="region of interest" description="Disordered" evidence="2">
    <location>
        <begin position="221"/>
        <end position="245"/>
    </location>
</feature>
<reference evidence="3 4" key="1">
    <citation type="journal article" date="2015" name="Genome Biol. Evol.">
        <title>Phylogenomic analyses indicate that early fungi evolved digesting cell walls of algal ancestors of land plants.</title>
        <authorList>
            <person name="Chang Y."/>
            <person name="Wang S."/>
            <person name="Sekimoto S."/>
            <person name="Aerts A.L."/>
            <person name="Choi C."/>
            <person name="Clum A."/>
            <person name="LaButti K.M."/>
            <person name="Lindquist E.A."/>
            <person name="Yee Ngan C."/>
            <person name="Ohm R.A."/>
            <person name="Salamov A.A."/>
            <person name="Grigoriev I.V."/>
            <person name="Spatafora J.W."/>
            <person name="Berbee M.L."/>
        </authorList>
    </citation>
    <scope>NUCLEOTIDE SEQUENCE [LARGE SCALE GENOMIC DNA]</scope>
    <source>
        <strain evidence="3 4">JEL478</strain>
    </source>
</reference>
<keyword evidence="4" id="KW-1185">Reference proteome</keyword>
<feature type="compositionally biased region" description="Basic and acidic residues" evidence="2">
    <location>
        <begin position="742"/>
        <end position="758"/>
    </location>
</feature>
<dbReference type="AlphaFoldDB" id="A0A139ATN8"/>
<feature type="region of interest" description="Disordered" evidence="2">
    <location>
        <begin position="730"/>
        <end position="798"/>
    </location>
</feature>
<feature type="coiled-coil region" evidence="1">
    <location>
        <begin position="533"/>
        <end position="655"/>
    </location>
</feature>
<evidence type="ECO:0000256" key="2">
    <source>
        <dbReference type="SAM" id="MobiDB-lite"/>
    </source>
</evidence>
<sequence>MSFNGNLPEDWSGGRMSWSRPRVQSRDQSRPMSGVQDGRERRRFTGGVGTGDLPDPSSMVLGSRGGNMRLSTTGIQTNTAPPATLLQREPSFGTQRAGDGDTSVSSGAAARNPLELQRLPRTRLTNFEHSYSKAEERISRAHRKAQSKDRKGRSRKDTTDVDGSIVDDASSALDSSSAQVNLLLKIVVRFLDDLSRALVTYLKACSYEQVAKSLVQSENGGLHRRRSSITSATPSVPTVKGLPPLPTKSAAGTSGGIEVLASFNRLDSSLCCYLALLQHRDTLLSEAAYEVGTLEEDALMLKTLMPVPAPQNEKKYDRRNENLESSHPKPLRKNKKLNTLRRKRWEKARLYSMSSDSDSDTEEDEWPESEDENEDNVDKIILPTIRSEAIDLSKIPNTDSEKHRRMALRLRWRLMWAALEIMEERTQWLVDEHEDYEENKVSFEEQRESLRHQWVQEQERNQTLGESLNLAENEVLTLTEKLKVLDQRISMEQQPQSQAGDVSSEVIRRMDEELEGLRSRAKDALVSSLYNTINELQISQKSTQDAMTRLEEERANLQQACEELQHEVAKVRLLHESSREQVARVKAEMYDLVAERDSLEERFDEAEEHLASARDECEQLRNDLRAALNQVEDVKREAMDTVKSAKLEAQEARTMAERLLQFPEDRLDYPISDIEAGLATAVVTSPSDMPRSFHDPAIHVVQQYLRPIQEQVSPPGSAIRVGSAKSWARNKAGAPDNVGMARGRERHVLAESDTKFPYREVPSSPSSSLPLKDDIDGGWGPRRSVGFAGAKSRPKTAR</sequence>
<feature type="compositionally biased region" description="Acidic residues" evidence="2">
    <location>
        <begin position="357"/>
        <end position="375"/>
    </location>
</feature>
<evidence type="ECO:0000313" key="4">
    <source>
        <dbReference type="Proteomes" id="UP000070544"/>
    </source>
</evidence>
<keyword evidence="1" id="KW-0175">Coiled coil</keyword>
<feature type="compositionally biased region" description="Basic residues" evidence="2">
    <location>
        <begin position="140"/>
        <end position="154"/>
    </location>
</feature>
<organism evidence="3 4">
    <name type="scientific">Gonapodya prolifera (strain JEL478)</name>
    <name type="common">Monoblepharis prolifera</name>
    <dbReference type="NCBI Taxonomy" id="1344416"/>
    <lineage>
        <taxon>Eukaryota</taxon>
        <taxon>Fungi</taxon>
        <taxon>Fungi incertae sedis</taxon>
        <taxon>Chytridiomycota</taxon>
        <taxon>Chytridiomycota incertae sedis</taxon>
        <taxon>Monoblepharidomycetes</taxon>
        <taxon>Monoblepharidales</taxon>
        <taxon>Gonapodyaceae</taxon>
        <taxon>Gonapodya</taxon>
    </lineage>
</organism>
<gene>
    <name evidence="3" type="ORF">M427DRAFT_66674</name>
</gene>
<dbReference type="Proteomes" id="UP000070544">
    <property type="component" value="Unassembled WGS sequence"/>
</dbReference>
<feature type="region of interest" description="Disordered" evidence="2">
    <location>
        <begin position="351"/>
        <end position="378"/>
    </location>
</feature>
<name>A0A139ATN8_GONPJ</name>
<proteinExistence type="predicted"/>
<protein>
    <submittedName>
        <fullName evidence="3">Uncharacterized protein</fullName>
    </submittedName>
</protein>
<feature type="compositionally biased region" description="Basic and acidic residues" evidence="2">
    <location>
        <begin position="312"/>
        <end position="327"/>
    </location>
</feature>
<dbReference type="Gene3D" id="1.10.287.1490">
    <property type="match status" value="1"/>
</dbReference>
<dbReference type="OrthoDB" id="10604390at2759"/>
<feature type="region of interest" description="Disordered" evidence="2">
    <location>
        <begin position="310"/>
        <end position="337"/>
    </location>
</feature>
<accession>A0A139ATN8</accession>